<dbReference type="Gene3D" id="2.60.120.590">
    <property type="entry name" value="Alpha-ketoglutarate-dependent dioxygenase AlkB-like"/>
    <property type="match status" value="1"/>
</dbReference>
<dbReference type="SUPFAM" id="SSF51197">
    <property type="entry name" value="Clavaminate synthase-like"/>
    <property type="match status" value="1"/>
</dbReference>
<protein>
    <recommendedName>
        <fullName evidence="9">Alpha-ketoglutarate-dependent dioxygenase AlkB-like domain-containing protein</fullName>
    </recommendedName>
</protein>
<evidence type="ECO:0000256" key="1">
    <source>
        <dbReference type="ARBA" id="ARBA00007879"/>
    </source>
</evidence>
<feature type="region of interest" description="Disordered" evidence="6">
    <location>
        <begin position="133"/>
        <end position="161"/>
    </location>
</feature>
<dbReference type="GO" id="GO:0006397">
    <property type="term" value="P:mRNA processing"/>
    <property type="evidence" value="ECO:0007669"/>
    <property type="project" value="InterPro"/>
</dbReference>
<evidence type="ECO:0000256" key="6">
    <source>
        <dbReference type="SAM" id="MobiDB-lite"/>
    </source>
</evidence>
<keyword evidence="8" id="KW-1185">Reference proteome</keyword>
<evidence type="ECO:0008006" key="9">
    <source>
        <dbReference type="Google" id="ProtNLM"/>
    </source>
</evidence>
<feature type="region of interest" description="Disordered" evidence="6">
    <location>
        <begin position="726"/>
        <end position="762"/>
    </location>
</feature>
<sequence length="988" mass="103016">MTPVLQVGRAAKKSERVTAGVSYVVPSNLALPHVTMRPAYPEAVTGPAVECLVSAAIALVMPAHSEGAIKDYLNKPEERTAMAAQNNSPFRLLHPAELKQCLADRTFTWTVADSNVQIGLLVRKGIGGTSSARAVSDQIRSPGSASGPSVGGDSSAAEAMTESANAELDDVLENSADMAQDAAEGQLNAEGLNIPRADQAVSTSSEPRVRLYTQSCRLEMYCAQHTWMALSRDQQAALLGAVQGLERHTSCLFARWNYEALTAYAQKLTASVDLALQQAQMQQAAAPPAVVRPLPAPNAAPAGAAQVGMGPQLHARQPQAALPRLLPRHAPCAAVAMAVPGVQQRTEAQNPALPVPCVLPAAPTTATPAAGSQVSVSARQEQLPGLAAPSTPSAREAKLQVDSPGGRLVMGIPCLQPSPLPAKAQAPPAWPTPAAALAFLHQLLRGAPAHTVTQQLPSMGASGGNAGDSSAVEQGEGSCGKACLPTRHRQQGPHFPGTGESKDLQAALKIGEVPRAQVQPSVAPAVTPQSPSSCSPGSNQAAAPPATPPARPPTAALAAAAAHMAVLNGAPPTAHVPGPPKAASIQPRAAGMCAPGVAASALVLASAASSALTTLGMLSSAGPVPWPLYLIGTRDSFKYHLHAESKQVDFNGRSCLKTEYLFRPDHVPENYNEVVKGQQQSACRPTGPPHACEPVERILLAPAPSKTTQEGAADVLSICAEDRQAEEAQQSPAALAPAVSMEASGANSGAPETASSRPDCPQLPSARLLPAGICTYTNFYTAEELRQMEAGADVVHAKAREGRMPQTCFHETRGRGGGLKRTKFFFGARYLWTAEQAADPASRLAAGVRLDVPPAPTWMQALAEKPLVETGLVPKDFFDAWALNLYHDGSEGIQSHFDDGTRFSRPIFSVRLFSDSRLSFGTQLYGYTNGAFTVDMPRGCITVMEAGGYAVEGVKHCVRPADLADAADVEGVVHERCTNSSSASLGRL</sequence>
<evidence type="ECO:0000256" key="4">
    <source>
        <dbReference type="ARBA" id="ARBA00023002"/>
    </source>
</evidence>
<dbReference type="RefSeq" id="XP_005644874.1">
    <property type="nucleotide sequence ID" value="XM_005644817.1"/>
</dbReference>
<dbReference type="GeneID" id="17038328"/>
<comment type="caution">
    <text evidence="7">The sequence shown here is derived from an EMBL/GenBank/DDBJ whole genome shotgun (WGS) entry which is preliminary data.</text>
</comment>
<keyword evidence="5" id="KW-0408">Iron</keyword>
<dbReference type="PANTHER" id="PTHR32074">
    <property type="entry name" value="RNA DEMETHYLASE ALKBH5"/>
    <property type="match status" value="1"/>
</dbReference>
<evidence type="ECO:0000313" key="7">
    <source>
        <dbReference type="EMBL" id="EIE20330.1"/>
    </source>
</evidence>
<evidence type="ECO:0000256" key="2">
    <source>
        <dbReference type="ARBA" id="ARBA00022723"/>
    </source>
</evidence>
<dbReference type="KEGG" id="csl:COCSUDRAFT_67586"/>
<dbReference type="InterPro" id="IPR032860">
    <property type="entry name" value="ALKBH5"/>
</dbReference>
<reference evidence="7 8" key="1">
    <citation type="journal article" date="2012" name="Genome Biol.">
        <title>The genome of the polar eukaryotic microalga coccomyxa subellipsoidea reveals traits of cold adaptation.</title>
        <authorList>
            <person name="Blanc G."/>
            <person name="Agarkova I."/>
            <person name="Grimwood J."/>
            <person name="Kuo A."/>
            <person name="Brueggeman A."/>
            <person name="Dunigan D."/>
            <person name="Gurnon J."/>
            <person name="Ladunga I."/>
            <person name="Lindquist E."/>
            <person name="Lucas S."/>
            <person name="Pangilinan J."/>
            <person name="Proschold T."/>
            <person name="Salamov A."/>
            <person name="Schmutz J."/>
            <person name="Weeks D."/>
            <person name="Yamada T."/>
            <person name="Claverie J.M."/>
            <person name="Grigoriev I."/>
            <person name="Van Etten J."/>
            <person name="Lomsadze A."/>
            <person name="Borodovsky M."/>
        </authorList>
    </citation>
    <scope>NUCLEOTIDE SEQUENCE [LARGE SCALE GENOMIC DNA]</scope>
    <source>
        <strain evidence="7 8">C-169</strain>
    </source>
</reference>
<keyword evidence="2" id="KW-0479">Metal-binding</keyword>
<feature type="compositionally biased region" description="Polar residues" evidence="6">
    <location>
        <begin position="527"/>
        <end position="540"/>
    </location>
</feature>
<evidence type="ECO:0000256" key="5">
    <source>
        <dbReference type="ARBA" id="ARBA00023004"/>
    </source>
</evidence>
<evidence type="ECO:0000256" key="3">
    <source>
        <dbReference type="ARBA" id="ARBA00022964"/>
    </source>
</evidence>
<dbReference type="InterPro" id="IPR037151">
    <property type="entry name" value="AlkB-like_sf"/>
</dbReference>
<dbReference type="OrthoDB" id="271595at2759"/>
<gene>
    <name evidence="7" type="ORF">COCSUDRAFT_67586</name>
</gene>
<dbReference type="GO" id="GO:0035515">
    <property type="term" value="F:oxidative RNA demethylase activity"/>
    <property type="evidence" value="ECO:0007669"/>
    <property type="project" value="InterPro"/>
</dbReference>
<keyword evidence="4" id="KW-0560">Oxidoreductase</keyword>
<feature type="region of interest" description="Disordered" evidence="6">
    <location>
        <begin position="518"/>
        <end position="555"/>
    </location>
</feature>
<dbReference type="GO" id="GO:0006406">
    <property type="term" value="P:mRNA export from nucleus"/>
    <property type="evidence" value="ECO:0007669"/>
    <property type="project" value="TreeGrafter"/>
</dbReference>
<dbReference type="EMBL" id="AGSI01000016">
    <property type="protein sequence ID" value="EIE20330.1"/>
    <property type="molecule type" value="Genomic_DNA"/>
</dbReference>
<keyword evidence="3" id="KW-0223">Dioxygenase</keyword>
<comment type="similarity">
    <text evidence="1">Belongs to the alkB family.</text>
</comment>
<accession>I0YPL1</accession>
<feature type="compositionally biased region" description="Low complexity" evidence="6">
    <location>
        <begin position="141"/>
        <end position="157"/>
    </location>
</feature>
<dbReference type="Proteomes" id="UP000007264">
    <property type="component" value="Unassembled WGS sequence"/>
</dbReference>
<dbReference type="PANTHER" id="PTHR32074:SF2">
    <property type="entry name" value="RNA DEMETHYLASE ALKBH5"/>
    <property type="match status" value="1"/>
</dbReference>
<dbReference type="GO" id="GO:0005634">
    <property type="term" value="C:nucleus"/>
    <property type="evidence" value="ECO:0007669"/>
    <property type="project" value="TreeGrafter"/>
</dbReference>
<dbReference type="AlphaFoldDB" id="I0YPL1"/>
<organism evidence="7 8">
    <name type="scientific">Coccomyxa subellipsoidea (strain C-169)</name>
    <name type="common">Green microalga</name>
    <dbReference type="NCBI Taxonomy" id="574566"/>
    <lineage>
        <taxon>Eukaryota</taxon>
        <taxon>Viridiplantae</taxon>
        <taxon>Chlorophyta</taxon>
        <taxon>core chlorophytes</taxon>
        <taxon>Trebouxiophyceae</taxon>
        <taxon>Trebouxiophyceae incertae sedis</taxon>
        <taxon>Coccomyxaceae</taxon>
        <taxon>Coccomyxa</taxon>
        <taxon>Coccomyxa subellipsoidea</taxon>
    </lineage>
</organism>
<dbReference type="GO" id="GO:0046872">
    <property type="term" value="F:metal ion binding"/>
    <property type="evidence" value="ECO:0007669"/>
    <property type="project" value="UniProtKB-KW"/>
</dbReference>
<proteinExistence type="inferred from homology"/>
<dbReference type="eggNOG" id="KOG4176">
    <property type="taxonomic scope" value="Eukaryota"/>
</dbReference>
<evidence type="ECO:0000313" key="8">
    <source>
        <dbReference type="Proteomes" id="UP000007264"/>
    </source>
</evidence>
<name>I0YPL1_COCSC</name>